<dbReference type="EMBL" id="JAKWFO010000005">
    <property type="protein sequence ID" value="KAI9635765.1"/>
    <property type="molecule type" value="Genomic_DNA"/>
</dbReference>
<proteinExistence type="predicted"/>
<keyword evidence="3" id="KW-1185">Reference proteome</keyword>
<keyword evidence="1" id="KW-0812">Transmembrane</keyword>
<feature type="transmembrane region" description="Helical" evidence="1">
    <location>
        <begin position="186"/>
        <end position="208"/>
    </location>
</feature>
<reference evidence="2" key="1">
    <citation type="journal article" date="2022" name="G3 (Bethesda)">
        <title>High quality genome of the basidiomycete yeast Dioszegia hungarica PDD-24b-2 isolated from cloud water.</title>
        <authorList>
            <person name="Jarrige D."/>
            <person name="Haridas S."/>
            <person name="Bleykasten-Grosshans C."/>
            <person name="Joly M."/>
            <person name="Nadalig T."/>
            <person name="Sancelme M."/>
            <person name="Vuilleumier S."/>
            <person name="Grigoriev I.V."/>
            <person name="Amato P."/>
            <person name="Bringel F."/>
        </authorList>
    </citation>
    <scope>NUCLEOTIDE SEQUENCE</scope>
    <source>
        <strain evidence="2">PDD-24b-2</strain>
    </source>
</reference>
<accession>A0AA38H8L3</accession>
<evidence type="ECO:0000313" key="2">
    <source>
        <dbReference type="EMBL" id="KAI9635765.1"/>
    </source>
</evidence>
<sequence length="217" mass="24856">MAEAKASWYGEATFRKLLLLVAQIWTWVTIGTHVMMMVLWVMVFVQNIDVFKKVNDRYIGNDHNRYDALDGNIGSGYVANTNMPKQLGGAVYVFGIPFFASMFAISMWGFILIAAAADVAWRWPSVQRFLLMWHTPGLWSNKNLDELDYYFIFANCFLKLFIVVATGSTSWRGLYPNNPQIDTEVYCLYATFIYLVNILANIAAAVQLRLGWNSCRR</sequence>
<evidence type="ECO:0000313" key="3">
    <source>
        <dbReference type="Proteomes" id="UP001164286"/>
    </source>
</evidence>
<feature type="transmembrane region" description="Helical" evidence="1">
    <location>
        <begin position="24"/>
        <end position="45"/>
    </location>
</feature>
<evidence type="ECO:0000256" key="1">
    <source>
        <dbReference type="SAM" id="Phobius"/>
    </source>
</evidence>
<gene>
    <name evidence="2" type="ORF">MKK02DRAFT_33116</name>
</gene>
<protein>
    <submittedName>
        <fullName evidence="2">Uncharacterized protein</fullName>
    </submittedName>
</protein>
<dbReference type="Proteomes" id="UP001164286">
    <property type="component" value="Unassembled WGS sequence"/>
</dbReference>
<feature type="transmembrane region" description="Helical" evidence="1">
    <location>
        <begin position="91"/>
        <end position="117"/>
    </location>
</feature>
<keyword evidence="1" id="KW-1133">Transmembrane helix</keyword>
<dbReference type="GeneID" id="77727862"/>
<keyword evidence="1" id="KW-0472">Membrane</keyword>
<organism evidence="2 3">
    <name type="scientific">Dioszegia hungarica</name>
    <dbReference type="NCBI Taxonomy" id="4972"/>
    <lineage>
        <taxon>Eukaryota</taxon>
        <taxon>Fungi</taxon>
        <taxon>Dikarya</taxon>
        <taxon>Basidiomycota</taxon>
        <taxon>Agaricomycotina</taxon>
        <taxon>Tremellomycetes</taxon>
        <taxon>Tremellales</taxon>
        <taxon>Bulleribasidiaceae</taxon>
        <taxon>Dioszegia</taxon>
    </lineage>
</organism>
<feature type="transmembrane region" description="Helical" evidence="1">
    <location>
        <begin position="149"/>
        <end position="174"/>
    </location>
</feature>
<name>A0AA38H8L3_9TREE</name>
<dbReference type="RefSeq" id="XP_052945542.1">
    <property type="nucleotide sequence ID" value="XM_053088657.1"/>
</dbReference>
<dbReference type="AlphaFoldDB" id="A0AA38H8L3"/>
<comment type="caution">
    <text evidence="2">The sequence shown here is derived from an EMBL/GenBank/DDBJ whole genome shotgun (WGS) entry which is preliminary data.</text>
</comment>